<dbReference type="FunCoup" id="A2GJ64">
    <property type="interactions" value="456"/>
</dbReference>
<dbReference type="STRING" id="5722.A2GJ64"/>
<dbReference type="Proteomes" id="UP000001542">
    <property type="component" value="Unassembled WGS sequence"/>
</dbReference>
<dbReference type="OrthoDB" id="6274823at2759"/>
<dbReference type="SUPFAM" id="SSF50978">
    <property type="entry name" value="WD40 repeat-like"/>
    <property type="match status" value="1"/>
</dbReference>
<dbReference type="InterPro" id="IPR000009">
    <property type="entry name" value="PP2A_PR55"/>
</dbReference>
<keyword evidence="2 4" id="KW-0853">WD repeat</keyword>
<evidence type="ECO:0000313" key="6">
    <source>
        <dbReference type="Proteomes" id="UP000001542"/>
    </source>
</evidence>
<protein>
    <recommendedName>
        <fullName evidence="4">Serine/threonine-protein phosphatase 2A 55 kDa regulatory subunit B</fullName>
    </recommendedName>
</protein>
<dbReference type="PRINTS" id="PR00600">
    <property type="entry name" value="PP2APR55"/>
</dbReference>
<dbReference type="InterPro" id="IPR036322">
    <property type="entry name" value="WD40_repeat_dom_sf"/>
</dbReference>
<evidence type="ECO:0000256" key="1">
    <source>
        <dbReference type="ARBA" id="ARBA00008259"/>
    </source>
</evidence>
<keyword evidence="3 4" id="KW-0677">Repeat</keyword>
<dbReference type="VEuPathDB" id="TrichDB:TVAGG3_0116110"/>
<dbReference type="GO" id="GO:0000159">
    <property type="term" value="C:protein phosphatase type 2A complex"/>
    <property type="evidence" value="ECO:0000318"/>
    <property type="project" value="GO_Central"/>
</dbReference>
<dbReference type="PANTHER" id="PTHR11871">
    <property type="entry name" value="PROTEIN PHOSPHATASE PP2A REGULATORY SUBUNIT B"/>
    <property type="match status" value="1"/>
</dbReference>
<dbReference type="FunFam" id="2.130.10.10:FF:002589">
    <property type="entry name" value="Serine/threonine-protein phosphatase 2A 55 kDa regulatory subunit B"/>
    <property type="match status" value="1"/>
</dbReference>
<evidence type="ECO:0000256" key="4">
    <source>
        <dbReference type="RuleBase" id="RU331113"/>
    </source>
</evidence>
<dbReference type="SMR" id="A2GJ64"/>
<dbReference type="AlphaFoldDB" id="A2GJ64"/>
<evidence type="ECO:0000313" key="5">
    <source>
        <dbReference type="EMBL" id="EAX82803.1"/>
    </source>
</evidence>
<dbReference type="GO" id="GO:0005829">
    <property type="term" value="C:cytosol"/>
    <property type="evidence" value="ECO:0000318"/>
    <property type="project" value="GO_Central"/>
</dbReference>
<dbReference type="InterPro" id="IPR001680">
    <property type="entry name" value="WD40_rpt"/>
</dbReference>
<dbReference type="GO" id="GO:0019888">
    <property type="term" value="F:protein phosphatase regulator activity"/>
    <property type="evidence" value="ECO:0000318"/>
    <property type="project" value="GO_Central"/>
</dbReference>
<proteinExistence type="inferred from homology"/>
<evidence type="ECO:0000256" key="2">
    <source>
        <dbReference type="ARBA" id="ARBA00022574"/>
    </source>
</evidence>
<dbReference type="VEuPathDB" id="TrichDB:TVAG_481490"/>
<sequence>MNLELLASFGDHVSLTQFKADDTISVLAFSQNGQFLASGDQAGRVVIFQLQPPRNANGKTVVSFVNQVHAHKNQFDYFRSELAEPKINSLSWVKSNSLNPLLLTCNSHEAKLWRMNQAAKPTWGPLDTTLSADQFTLPSPRQIEIKYTTEHVKTFTDIHTEYLIDVQTLSDQKSFVMVDVGCVKLWDMERSVESVSLFRVPQQNVELTASAVTPTLPSAILIADDAGFAKIIDMRQQAEDPSPSLTFNIKQHTNPKRSVSGCEYVGSVAFSNDGINIVTRTFGEAQVWDVRNPSAPAAQCDVQWFPGQMEWLANDEYTKDIFRTCFTPSGKVVTGNYSADFISWDWKTNEINRHKAVSARTPRTPQDPGRDFSKRVTVCEAHPRHEIVAVVSTAALYLFNAKNE</sequence>
<name>A2GJ64_TRIV3</name>
<reference evidence="5" key="1">
    <citation type="submission" date="2006-10" db="EMBL/GenBank/DDBJ databases">
        <authorList>
            <person name="Amadeo P."/>
            <person name="Zhao Q."/>
            <person name="Wortman J."/>
            <person name="Fraser-Liggett C."/>
            <person name="Carlton J."/>
        </authorList>
    </citation>
    <scope>NUCLEOTIDE SEQUENCE</scope>
    <source>
        <strain evidence="5">G3</strain>
    </source>
</reference>
<dbReference type="FunFam" id="2.130.10.10:FF:003587">
    <property type="entry name" value="Serine/threonine-protein phosphatase 2A 55 kDa regulatory subunit B"/>
    <property type="match status" value="1"/>
</dbReference>
<organism evidence="5 6">
    <name type="scientific">Trichomonas vaginalis (strain ATCC PRA-98 / G3)</name>
    <dbReference type="NCBI Taxonomy" id="412133"/>
    <lineage>
        <taxon>Eukaryota</taxon>
        <taxon>Metamonada</taxon>
        <taxon>Parabasalia</taxon>
        <taxon>Trichomonadida</taxon>
        <taxon>Trichomonadidae</taxon>
        <taxon>Trichomonas</taxon>
    </lineage>
</organism>
<evidence type="ECO:0000256" key="3">
    <source>
        <dbReference type="ARBA" id="ARBA00022737"/>
    </source>
</evidence>
<dbReference type="RefSeq" id="XP_001295733.1">
    <property type="nucleotide sequence ID" value="XM_001295732.1"/>
</dbReference>
<dbReference type="eggNOG" id="KOG1354">
    <property type="taxonomic scope" value="Eukaryota"/>
</dbReference>
<dbReference type="SMART" id="SM00320">
    <property type="entry name" value="WD40"/>
    <property type="match status" value="3"/>
</dbReference>
<gene>
    <name evidence="5" type="ORF">TVAG_481490</name>
</gene>
<dbReference type="InterPro" id="IPR015943">
    <property type="entry name" value="WD40/YVTN_repeat-like_dom_sf"/>
</dbReference>
<dbReference type="InParanoid" id="A2GJ64"/>
<dbReference type="OMA" id="LSHHDTI"/>
<reference evidence="5" key="2">
    <citation type="journal article" date="2007" name="Science">
        <title>Draft genome sequence of the sexually transmitted pathogen Trichomonas vaginalis.</title>
        <authorList>
            <person name="Carlton J.M."/>
            <person name="Hirt R.P."/>
            <person name="Silva J.C."/>
            <person name="Delcher A.L."/>
            <person name="Schatz M."/>
            <person name="Zhao Q."/>
            <person name="Wortman J.R."/>
            <person name="Bidwell S.L."/>
            <person name="Alsmark U.C.M."/>
            <person name="Besteiro S."/>
            <person name="Sicheritz-Ponten T."/>
            <person name="Noel C.J."/>
            <person name="Dacks J.B."/>
            <person name="Foster P.G."/>
            <person name="Simillion C."/>
            <person name="Van de Peer Y."/>
            <person name="Miranda-Saavedra D."/>
            <person name="Barton G.J."/>
            <person name="Westrop G.D."/>
            <person name="Mueller S."/>
            <person name="Dessi D."/>
            <person name="Fiori P.L."/>
            <person name="Ren Q."/>
            <person name="Paulsen I."/>
            <person name="Zhang H."/>
            <person name="Bastida-Corcuera F.D."/>
            <person name="Simoes-Barbosa A."/>
            <person name="Brown M.T."/>
            <person name="Hayes R.D."/>
            <person name="Mukherjee M."/>
            <person name="Okumura C.Y."/>
            <person name="Schneider R."/>
            <person name="Smith A.J."/>
            <person name="Vanacova S."/>
            <person name="Villalvazo M."/>
            <person name="Haas B.J."/>
            <person name="Pertea M."/>
            <person name="Feldblyum T.V."/>
            <person name="Utterback T.R."/>
            <person name="Shu C.L."/>
            <person name="Osoegawa K."/>
            <person name="de Jong P.J."/>
            <person name="Hrdy I."/>
            <person name="Horvathova L."/>
            <person name="Zubacova Z."/>
            <person name="Dolezal P."/>
            <person name="Malik S.B."/>
            <person name="Logsdon J.M. Jr."/>
            <person name="Henze K."/>
            <person name="Gupta A."/>
            <person name="Wang C.C."/>
            <person name="Dunne R.L."/>
            <person name="Upcroft J.A."/>
            <person name="Upcroft P."/>
            <person name="White O."/>
            <person name="Salzberg S.L."/>
            <person name="Tang P."/>
            <person name="Chiu C.-H."/>
            <person name="Lee Y.-S."/>
            <person name="Embley T.M."/>
            <person name="Coombs G.H."/>
            <person name="Mottram J.C."/>
            <person name="Tachezy J."/>
            <person name="Fraser-Liggett C.M."/>
            <person name="Johnson P.J."/>
        </authorList>
    </citation>
    <scope>NUCLEOTIDE SEQUENCE [LARGE SCALE GENOMIC DNA]</scope>
    <source>
        <strain evidence="5">G3</strain>
    </source>
</reference>
<keyword evidence="6" id="KW-1185">Reference proteome</keyword>
<accession>A2GJ64</accession>
<dbReference type="KEGG" id="tva:4740434"/>
<comment type="similarity">
    <text evidence="1 4">Belongs to the phosphatase 2A regulatory subunit B family.</text>
</comment>
<dbReference type="Gene3D" id="2.130.10.10">
    <property type="entry name" value="YVTN repeat-like/Quinoprotein amine dehydrogenase"/>
    <property type="match status" value="2"/>
</dbReference>
<dbReference type="EMBL" id="DS116387">
    <property type="protein sequence ID" value="EAX82803.1"/>
    <property type="molecule type" value="Genomic_DNA"/>
</dbReference>